<sequence>MEDSPFTAIVEAFRFAFALGYSRNLREKKRGKAMTIAPRQFVVMDYYDL</sequence>
<organism evidence="1">
    <name type="scientific">marine metagenome</name>
    <dbReference type="NCBI Taxonomy" id="408172"/>
    <lineage>
        <taxon>unclassified sequences</taxon>
        <taxon>metagenomes</taxon>
        <taxon>ecological metagenomes</taxon>
    </lineage>
</organism>
<dbReference type="EMBL" id="UINC01151697">
    <property type="protein sequence ID" value="SVD45449.1"/>
    <property type="molecule type" value="Genomic_DNA"/>
</dbReference>
<protein>
    <submittedName>
        <fullName evidence="1">Uncharacterized protein</fullName>
    </submittedName>
</protein>
<evidence type="ECO:0000313" key="1">
    <source>
        <dbReference type="EMBL" id="SVD45449.1"/>
    </source>
</evidence>
<dbReference type="AlphaFoldDB" id="A0A382VG32"/>
<feature type="non-terminal residue" evidence="1">
    <location>
        <position position="49"/>
    </location>
</feature>
<reference evidence="1" key="1">
    <citation type="submission" date="2018-05" db="EMBL/GenBank/DDBJ databases">
        <authorList>
            <person name="Lanie J.A."/>
            <person name="Ng W.-L."/>
            <person name="Kazmierczak K.M."/>
            <person name="Andrzejewski T.M."/>
            <person name="Davidsen T.M."/>
            <person name="Wayne K.J."/>
            <person name="Tettelin H."/>
            <person name="Glass J.I."/>
            <person name="Rusch D."/>
            <person name="Podicherti R."/>
            <person name="Tsui H.-C.T."/>
            <person name="Winkler M.E."/>
        </authorList>
    </citation>
    <scope>NUCLEOTIDE SEQUENCE</scope>
</reference>
<name>A0A382VG32_9ZZZZ</name>
<proteinExistence type="predicted"/>
<accession>A0A382VG32</accession>
<gene>
    <name evidence="1" type="ORF">METZ01_LOCUS398303</name>
</gene>